<sequence>MTDGELADLKDQLEEFAKAEGFAMGTIYVDETDTTPAAFQALIEAVNRYEVTTVVLPSRLHFDALAVTHDVRNTFERATGTRVVIASDTP</sequence>
<reference evidence="1 2" key="1">
    <citation type="submission" date="2020-08" db="EMBL/GenBank/DDBJ databases">
        <title>Sequencing the genomes of 1000 actinobacteria strains.</title>
        <authorList>
            <person name="Klenk H.-P."/>
        </authorList>
    </citation>
    <scope>NUCLEOTIDE SEQUENCE [LARGE SCALE GENOMIC DNA]</scope>
    <source>
        <strain evidence="1 2">DSM 28967</strain>
    </source>
</reference>
<proteinExistence type="predicted"/>
<evidence type="ECO:0000313" key="2">
    <source>
        <dbReference type="Proteomes" id="UP000549971"/>
    </source>
</evidence>
<gene>
    <name evidence="1" type="ORF">HDA39_007571</name>
</gene>
<dbReference type="Proteomes" id="UP000549971">
    <property type="component" value="Unassembled WGS sequence"/>
</dbReference>
<name>A0A7W9JFH4_9ACTN</name>
<protein>
    <submittedName>
        <fullName evidence="1">Putative GTPase</fullName>
    </submittedName>
</protein>
<accession>A0A7W9JFH4</accession>
<organism evidence="1 2">
    <name type="scientific">Kribbella italica</name>
    <dbReference type="NCBI Taxonomy" id="1540520"/>
    <lineage>
        <taxon>Bacteria</taxon>
        <taxon>Bacillati</taxon>
        <taxon>Actinomycetota</taxon>
        <taxon>Actinomycetes</taxon>
        <taxon>Propionibacteriales</taxon>
        <taxon>Kribbellaceae</taxon>
        <taxon>Kribbella</taxon>
    </lineage>
</organism>
<comment type="caution">
    <text evidence="1">The sequence shown here is derived from an EMBL/GenBank/DDBJ whole genome shotgun (WGS) entry which is preliminary data.</text>
</comment>
<dbReference type="EMBL" id="JACHMY010000001">
    <property type="protein sequence ID" value="MBB5840837.1"/>
    <property type="molecule type" value="Genomic_DNA"/>
</dbReference>
<evidence type="ECO:0000313" key="1">
    <source>
        <dbReference type="EMBL" id="MBB5840837.1"/>
    </source>
</evidence>
<dbReference type="AlphaFoldDB" id="A0A7W9JFH4"/>
<keyword evidence="2" id="KW-1185">Reference proteome</keyword>